<dbReference type="Proteomes" id="UP001147782">
    <property type="component" value="Unassembled WGS sequence"/>
</dbReference>
<keyword evidence="1" id="KW-1133">Transmembrane helix</keyword>
<reference evidence="2" key="1">
    <citation type="submission" date="2022-11" db="EMBL/GenBank/DDBJ databases">
        <authorList>
            <person name="Petersen C."/>
        </authorList>
    </citation>
    <scope>NUCLEOTIDE SEQUENCE</scope>
    <source>
        <strain evidence="2">IBT 29864</strain>
    </source>
</reference>
<comment type="caution">
    <text evidence="2">The sequence shown here is derived from an EMBL/GenBank/DDBJ whole genome shotgun (WGS) entry which is preliminary data.</text>
</comment>
<evidence type="ECO:0000256" key="1">
    <source>
        <dbReference type="SAM" id="Phobius"/>
    </source>
</evidence>
<evidence type="ECO:0000313" key="3">
    <source>
        <dbReference type="Proteomes" id="UP001147782"/>
    </source>
</evidence>
<evidence type="ECO:0000313" key="2">
    <source>
        <dbReference type="EMBL" id="KAJ5355440.1"/>
    </source>
</evidence>
<dbReference type="RefSeq" id="XP_056549463.1">
    <property type="nucleotide sequence ID" value="XM_056705565.1"/>
</dbReference>
<dbReference type="AlphaFoldDB" id="A0A9W9R9G1"/>
<dbReference type="EMBL" id="JAPZBS010000010">
    <property type="protein sequence ID" value="KAJ5355440.1"/>
    <property type="molecule type" value="Genomic_DNA"/>
</dbReference>
<protein>
    <submittedName>
        <fullName evidence="2">Uncharacterized protein</fullName>
    </submittedName>
</protein>
<feature type="transmembrane region" description="Helical" evidence="1">
    <location>
        <begin position="50"/>
        <end position="71"/>
    </location>
</feature>
<organism evidence="2 3">
    <name type="scientific">Penicillium cataractarum</name>
    <dbReference type="NCBI Taxonomy" id="2100454"/>
    <lineage>
        <taxon>Eukaryota</taxon>
        <taxon>Fungi</taxon>
        <taxon>Dikarya</taxon>
        <taxon>Ascomycota</taxon>
        <taxon>Pezizomycotina</taxon>
        <taxon>Eurotiomycetes</taxon>
        <taxon>Eurotiomycetidae</taxon>
        <taxon>Eurotiales</taxon>
        <taxon>Aspergillaceae</taxon>
        <taxon>Penicillium</taxon>
    </lineage>
</organism>
<proteinExistence type="predicted"/>
<dbReference type="GeneID" id="81444744"/>
<gene>
    <name evidence="2" type="ORF">N7496_012652</name>
</gene>
<name>A0A9W9R9G1_9EURO</name>
<reference evidence="2" key="2">
    <citation type="journal article" date="2023" name="IMA Fungus">
        <title>Comparative genomic study of the Penicillium genus elucidates a diverse pangenome and 15 lateral gene transfer events.</title>
        <authorList>
            <person name="Petersen C."/>
            <person name="Sorensen T."/>
            <person name="Nielsen M.R."/>
            <person name="Sondergaard T.E."/>
            <person name="Sorensen J.L."/>
            <person name="Fitzpatrick D.A."/>
            <person name="Frisvad J.C."/>
            <person name="Nielsen K.L."/>
        </authorList>
    </citation>
    <scope>NUCLEOTIDE SEQUENCE</scope>
    <source>
        <strain evidence="2">IBT 29864</strain>
    </source>
</reference>
<sequence length="191" mass="20906">MPSIDARDVSETATATSASASASSVSPARPRIADLSGLLKALDDKSIGDVWSIVYLLAFVWVLSTFLNCLFKFFESRHALQAKEMDKEARIEVAKAENDARIVIATCEGDTRIQEAKWKAMAAASQSVQRTMNLRYLQSRDTDLKTLWERDNAGRALGVESARSEVSGVEFILAPSGWRMPPPPAPADDSE</sequence>
<keyword evidence="1" id="KW-0812">Transmembrane</keyword>
<accession>A0A9W9R9G1</accession>
<keyword evidence="3" id="KW-1185">Reference proteome</keyword>
<keyword evidence="1" id="KW-0472">Membrane</keyword>